<gene>
    <name evidence="1" type="ORF">GSUB_17010</name>
</gene>
<dbReference type="Proteomes" id="UP000035036">
    <property type="component" value="Plasmid pGSUB1"/>
</dbReference>
<geneLocation type="plasmid" evidence="1 2">
    <name>pGSUB1</name>
</geneLocation>
<sequence length="144" mass="16578">MRRTLSERIVSFLANLAHFQHKKIDGTFAAERITDGTLFLPYIDPDGDDDLSLIRVRWQGNPSNESEVSGLQIAEHEIIVAVQHWVAVGDMDDEQSSIEHLFRHFGFKTGARLRFEKENREFSNTLEKLMKDLGWSAFKKFLGL</sequence>
<dbReference type="RefSeq" id="WP_040202823.1">
    <property type="nucleotide sequence ID" value="NZ_CP010312.1"/>
</dbReference>
<keyword evidence="1" id="KW-0614">Plasmid</keyword>
<organism evidence="1 2">
    <name type="scientific">Geoalkalibacter subterraneus</name>
    <dbReference type="NCBI Taxonomy" id="483547"/>
    <lineage>
        <taxon>Bacteria</taxon>
        <taxon>Pseudomonadati</taxon>
        <taxon>Thermodesulfobacteriota</taxon>
        <taxon>Desulfuromonadia</taxon>
        <taxon>Desulfuromonadales</taxon>
        <taxon>Geoalkalibacteraceae</taxon>
        <taxon>Geoalkalibacter</taxon>
    </lineage>
</organism>
<accession>A0A0B5FJ36</accession>
<proteinExistence type="predicted"/>
<reference evidence="1 2" key="1">
    <citation type="journal article" date="2015" name="Genome Announc.">
        <title>Genomes of Geoalkalibacter ferrihydriticus Z-0531T and Geoalkalibacter subterraneus Red1T, Two Haloalkaliphilic Metal-Reducing Deltaproteobacteria.</title>
        <authorList>
            <person name="Badalamenti J.P."/>
            <person name="Krajmalnik-Brown R."/>
            <person name="Torres C.I."/>
            <person name="Bond D.R."/>
        </authorList>
    </citation>
    <scope>NUCLEOTIDE SEQUENCE [LARGE SCALE GENOMIC DNA]</scope>
    <source>
        <strain evidence="1 2">Red1</strain>
        <plasmid evidence="2">Plasmid pGSUB1</plasmid>
    </source>
</reference>
<dbReference type="HOGENOM" id="CLU_1793734_0_0_7"/>
<evidence type="ECO:0000313" key="2">
    <source>
        <dbReference type="Proteomes" id="UP000035036"/>
    </source>
</evidence>
<dbReference type="KEGG" id="gsb:GSUB_17010"/>
<evidence type="ECO:0000313" key="1">
    <source>
        <dbReference type="EMBL" id="AJF08192.1"/>
    </source>
</evidence>
<dbReference type="EMBL" id="CP010312">
    <property type="protein sequence ID" value="AJF08192.1"/>
    <property type="molecule type" value="Genomic_DNA"/>
</dbReference>
<name>A0A0B5FJ36_9BACT</name>
<protein>
    <submittedName>
        <fullName evidence="1">Uncharacterized protein</fullName>
    </submittedName>
</protein>
<keyword evidence="2" id="KW-1185">Reference proteome</keyword>
<dbReference type="AlphaFoldDB" id="A0A0B5FJ36"/>
<dbReference type="OrthoDB" id="6024499at2"/>